<evidence type="ECO:0000259" key="19">
    <source>
        <dbReference type="Pfam" id="PF13614"/>
    </source>
</evidence>
<dbReference type="PANTHER" id="PTHR32309:SF13">
    <property type="entry name" value="FERRIC ENTEROBACTIN TRANSPORT PROTEIN FEPE"/>
    <property type="match status" value="1"/>
</dbReference>
<evidence type="ECO:0000256" key="7">
    <source>
        <dbReference type="ARBA" id="ARBA00022519"/>
    </source>
</evidence>
<protein>
    <recommendedName>
        <fullName evidence="5">non-specific protein-tyrosine kinase</fullName>
        <ecNumber evidence="5">2.7.10.2</ecNumber>
    </recommendedName>
</protein>
<evidence type="ECO:0000256" key="11">
    <source>
        <dbReference type="ARBA" id="ARBA00022777"/>
    </source>
</evidence>
<keyword evidence="15" id="KW-0829">Tyrosine-protein kinase</keyword>
<evidence type="ECO:0000256" key="15">
    <source>
        <dbReference type="ARBA" id="ARBA00023137"/>
    </source>
</evidence>
<dbReference type="EMBL" id="CYZD01000006">
    <property type="protein sequence ID" value="CUO13492.1"/>
    <property type="molecule type" value="Genomic_DNA"/>
</dbReference>
<evidence type="ECO:0000256" key="9">
    <source>
        <dbReference type="ARBA" id="ARBA00022692"/>
    </source>
</evidence>
<feature type="transmembrane region" description="Helical" evidence="17">
    <location>
        <begin position="26"/>
        <end position="46"/>
    </location>
</feature>
<dbReference type="SUPFAM" id="SSF52540">
    <property type="entry name" value="P-loop containing nucleoside triphosphate hydrolases"/>
    <property type="match status" value="1"/>
</dbReference>
<evidence type="ECO:0000313" key="20">
    <source>
        <dbReference type="EMBL" id="CUO13492.1"/>
    </source>
</evidence>
<proteinExistence type="inferred from homology"/>
<dbReference type="GO" id="GO:0004715">
    <property type="term" value="F:non-membrane spanning protein tyrosine kinase activity"/>
    <property type="evidence" value="ECO:0007669"/>
    <property type="project" value="UniProtKB-EC"/>
</dbReference>
<evidence type="ECO:0000256" key="10">
    <source>
        <dbReference type="ARBA" id="ARBA00022741"/>
    </source>
</evidence>
<dbReference type="PANTHER" id="PTHR32309">
    <property type="entry name" value="TYROSINE-PROTEIN KINASE"/>
    <property type="match status" value="1"/>
</dbReference>
<keyword evidence="7" id="KW-0997">Cell inner membrane</keyword>
<feature type="domain" description="AAA" evidence="19">
    <location>
        <begin position="285"/>
        <end position="403"/>
    </location>
</feature>
<dbReference type="InterPro" id="IPR027417">
    <property type="entry name" value="P-loop_NTPase"/>
</dbReference>
<dbReference type="InterPro" id="IPR005702">
    <property type="entry name" value="Wzc-like_C"/>
</dbReference>
<dbReference type="CDD" id="cd05387">
    <property type="entry name" value="BY-kinase"/>
    <property type="match status" value="1"/>
</dbReference>
<dbReference type="Proteomes" id="UP000095409">
    <property type="component" value="Unassembled WGS sequence"/>
</dbReference>
<keyword evidence="8 20" id="KW-0808">Transferase</keyword>
<comment type="catalytic activity">
    <reaction evidence="16">
        <text>L-tyrosyl-[protein] + ATP = O-phospho-L-tyrosyl-[protein] + ADP + H(+)</text>
        <dbReference type="Rhea" id="RHEA:10596"/>
        <dbReference type="Rhea" id="RHEA-COMP:10136"/>
        <dbReference type="Rhea" id="RHEA-COMP:20101"/>
        <dbReference type="ChEBI" id="CHEBI:15378"/>
        <dbReference type="ChEBI" id="CHEBI:30616"/>
        <dbReference type="ChEBI" id="CHEBI:46858"/>
        <dbReference type="ChEBI" id="CHEBI:61978"/>
        <dbReference type="ChEBI" id="CHEBI:456216"/>
        <dbReference type="EC" id="2.7.10.2"/>
    </reaction>
</comment>
<dbReference type="InterPro" id="IPR050445">
    <property type="entry name" value="Bact_polysacc_biosynth/exp"/>
</dbReference>
<keyword evidence="11 20" id="KW-0418">Kinase</keyword>
<evidence type="ECO:0000256" key="14">
    <source>
        <dbReference type="ARBA" id="ARBA00023136"/>
    </source>
</evidence>
<evidence type="ECO:0000259" key="18">
    <source>
        <dbReference type="Pfam" id="PF02706"/>
    </source>
</evidence>
<evidence type="ECO:0000256" key="17">
    <source>
        <dbReference type="SAM" id="Phobius"/>
    </source>
</evidence>
<dbReference type="EC" id="2.7.10.2" evidence="5"/>
<evidence type="ECO:0000256" key="16">
    <source>
        <dbReference type="ARBA" id="ARBA00051245"/>
    </source>
</evidence>
<keyword evidence="12" id="KW-0067">ATP-binding</keyword>
<evidence type="ECO:0000256" key="13">
    <source>
        <dbReference type="ARBA" id="ARBA00022989"/>
    </source>
</evidence>
<comment type="similarity">
    <text evidence="4">Belongs to the etk/wzc family.</text>
</comment>
<keyword evidence="14 17" id="KW-0472">Membrane</keyword>
<dbReference type="InterPro" id="IPR025669">
    <property type="entry name" value="AAA_dom"/>
</dbReference>
<evidence type="ECO:0000256" key="12">
    <source>
        <dbReference type="ARBA" id="ARBA00022840"/>
    </source>
</evidence>
<evidence type="ECO:0000256" key="4">
    <source>
        <dbReference type="ARBA" id="ARBA00008883"/>
    </source>
</evidence>
<sequence length="467" mass="51684">MEERIDNETVQQIDLISMLKDIGREWLTILLLAIAAALFADIWICATYQPEYRTSTTFVVTAKGMNNNIYQNLNSTKELASQFTEILGSNVLKKKVAQDLGMNNLNVKTSVDLVPETNLITFSVKAGTAAESYRVLQSVMENYNTVSDYAIKNVIIETIQQPSVAMAPINPLDEKRTVMKVFVVAAGCLIALLAGISYIRDTIKNPGEVSTKLDTRLLGTIAYEKKSKALSMKRKKDYLSMLIQNPLRSFAYVESSKMAASRVRSYMDKEDAKVLLVTSVMENEGKSTVAANLALSLAQGGSRVMLIDCDFRKPAQYKIFNVRDNEETDLGDVLINHASTEKIIRNWNNSGLYMILNKTSSNAIETLLKSMTLKQIIAFCREKMDYVVIDTSPLALVADTEELAQMTDASVLVVRQDTVLTKDINDAIDILNNTRGKVLGCILNGVTSQNMAGSGHYGYGGHYGKRA</sequence>
<dbReference type="Gene3D" id="3.40.50.300">
    <property type="entry name" value="P-loop containing nucleotide triphosphate hydrolases"/>
    <property type="match status" value="1"/>
</dbReference>
<keyword evidence="9 17" id="KW-0812">Transmembrane</keyword>
<organism evidence="20 21">
    <name type="scientific">Blautia obeum</name>
    <dbReference type="NCBI Taxonomy" id="40520"/>
    <lineage>
        <taxon>Bacteria</taxon>
        <taxon>Bacillati</taxon>
        <taxon>Bacillota</taxon>
        <taxon>Clostridia</taxon>
        <taxon>Lachnospirales</taxon>
        <taxon>Lachnospiraceae</taxon>
        <taxon>Blautia</taxon>
    </lineage>
</organism>
<gene>
    <name evidence="20" type="primary">ywqD_2</name>
    <name evidence="20" type="ORF">ERS852394_01536</name>
</gene>
<dbReference type="GO" id="GO:0005524">
    <property type="term" value="F:ATP binding"/>
    <property type="evidence" value="ECO:0007669"/>
    <property type="project" value="UniProtKB-KW"/>
</dbReference>
<dbReference type="RefSeq" id="WP_055066016.1">
    <property type="nucleotide sequence ID" value="NZ_CAXSOH010000003.1"/>
</dbReference>
<evidence type="ECO:0000256" key="1">
    <source>
        <dbReference type="ARBA" id="ARBA00004429"/>
    </source>
</evidence>
<dbReference type="NCBIfam" id="TIGR01007">
    <property type="entry name" value="eps_fam"/>
    <property type="match status" value="1"/>
</dbReference>
<dbReference type="InterPro" id="IPR003856">
    <property type="entry name" value="LPS_length_determ_N"/>
</dbReference>
<comment type="subcellular location">
    <subcellularLocation>
        <location evidence="1">Cell inner membrane</location>
        <topology evidence="1">Multi-pass membrane protein</topology>
    </subcellularLocation>
</comment>
<comment type="similarity">
    <text evidence="2">Belongs to the CpsC/CapA family.</text>
</comment>
<name>A0A174CJF8_9FIRM</name>
<feature type="domain" description="Polysaccharide chain length determinant N-terminal" evidence="18">
    <location>
        <begin position="12"/>
        <end position="100"/>
    </location>
</feature>
<keyword evidence="13 17" id="KW-1133">Transmembrane helix</keyword>
<evidence type="ECO:0000256" key="2">
    <source>
        <dbReference type="ARBA" id="ARBA00006683"/>
    </source>
</evidence>
<dbReference type="GO" id="GO:0005886">
    <property type="term" value="C:plasma membrane"/>
    <property type="evidence" value="ECO:0007669"/>
    <property type="project" value="UniProtKB-SubCell"/>
</dbReference>
<reference evidence="20 21" key="1">
    <citation type="submission" date="2015-09" db="EMBL/GenBank/DDBJ databases">
        <authorList>
            <consortium name="Pathogen Informatics"/>
        </authorList>
    </citation>
    <scope>NUCLEOTIDE SEQUENCE [LARGE SCALE GENOMIC DNA]</scope>
    <source>
        <strain evidence="20 21">2789STDY5608837</strain>
    </source>
</reference>
<accession>A0A174CJF8</accession>
<feature type="transmembrane region" description="Helical" evidence="17">
    <location>
        <begin position="181"/>
        <end position="199"/>
    </location>
</feature>
<dbReference type="Pfam" id="PF02706">
    <property type="entry name" value="Wzz"/>
    <property type="match status" value="1"/>
</dbReference>
<dbReference type="Pfam" id="PF13614">
    <property type="entry name" value="AAA_31"/>
    <property type="match status" value="1"/>
</dbReference>
<evidence type="ECO:0000256" key="3">
    <source>
        <dbReference type="ARBA" id="ARBA00007316"/>
    </source>
</evidence>
<keyword evidence="10" id="KW-0547">Nucleotide-binding</keyword>
<keyword evidence="6" id="KW-1003">Cell membrane</keyword>
<dbReference type="AlphaFoldDB" id="A0A174CJF8"/>
<evidence type="ECO:0000256" key="6">
    <source>
        <dbReference type="ARBA" id="ARBA00022475"/>
    </source>
</evidence>
<evidence type="ECO:0000256" key="8">
    <source>
        <dbReference type="ARBA" id="ARBA00022679"/>
    </source>
</evidence>
<evidence type="ECO:0000256" key="5">
    <source>
        <dbReference type="ARBA" id="ARBA00011903"/>
    </source>
</evidence>
<evidence type="ECO:0000313" key="21">
    <source>
        <dbReference type="Proteomes" id="UP000095409"/>
    </source>
</evidence>
<comment type="similarity">
    <text evidence="3">Belongs to the CpsD/CapB family.</text>
</comment>